<dbReference type="EMBL" id="AUPZ01000014">
    <property type="protein sequence ID" value="EQB34858.1"/>
    <property type="molecule type" value="Genomic_DNA"/>
</dbReference>
<accession>T0KNF1</accession>
<dbReference type="RefSeq" id="WP_021288310.1">
    <property type="nucleotide sequence ID" value="NZ_AUPZ01000014.1"/>
</dbReference>
<proteinExistence type="predicted"/>
<reference evidence="1 2" key="1">
    <citation type="submission" date="2013-07" db="EMBL/GenBank/DDBJ databases">
        <title>Sulfurimonas hongkongensis AST-10 Genome Sequencing.</title>
        <authorList>
            <person name="Cai L."/>
            <person name="Zhang T."/>
        </authorList>
    </citation>
    <scope>NUCLEOTIDE SEQUENCE [LARGE SCALE GENOMIC DNA]</scope>
    <source>
        <strain evidence="1 2">AST-10</strain>
    </source>
</reference>
<evidence type="ECO:0000313" key="2">
    <source>
        <dbReference type="Proteomes" id="UP000015520"/>
    </source>
</evidence>
<dbReference type="PATRIC" id="fig|1172190.3.peg.2000"/>
<gene>
    <name evidence="1" type="ORF">M947_10330</name>
</gene>
<organism evidence="1 2">
    <name type="scientific">Sulfurimonas hongkongensis</name>
    <dbReference type="NCBI Taxonomy" id="1172190"/>
    <lineage>
        <taxon>Bacteria</taxon>
        <taxon>Pseudomonadati</taxon>
        <taxon>Campylobacterota</taxon>
        <taxon>Epsilonproteobacteria</taxon>
        <taxon>Campylobacterales</taxon>
        <taxon>Sulfurimonadaceae</taxon>
        <taxon>Sulfurimonas</taxon>
    </lineage>
</organism>
<evidence type="ECO:0000313" key="1">
    <source>
        <dbReference type="EMBL" id="EQB34858.1"/>
    </source>
</evidence>
<dbReference type="SUPFAM" id="SSF52540">
    <property type="entry name" value="P-loop containing nucleoside triphosphate hydrolases"/>
    <property type="match status" value="1"/>
</dbReference>
<dbReference type="InterPro" id="IPR027417">
    <property type="entry name" value="P-loop_NTPase"/>
</dbReference>
<dbReference type="Proteomes" id="UP000015520">
    <property type="component" value="Unassembled WGS sequence"/>
</dbReference>
<name>T0KNF1_9BACT</name>
<comment type="caution">
    <text evidence="1">The sequence shown here is derived from an EMBL/GenBank/DDBJ whole genome shotgun (WGS) entry which is preliminary data.</text>
</comment>
<sequence length="142" mass="16340">MSRTIILQGTANSGKTTTLRKLGKLLITKYKKFEFLQGTLEDYDFIIKIEVNNKTIVIVSMGDNADLKNKLDLVYDKYDTIDLLYGASRTKGETVKIHKNKAKENNANIIWTSTYRNKKDSNKLNILKAEELYELAYKLKLI</sequence>
<protein>
    <submittedName>
        <fullName evidence="1">Uncharacterized protein</fullName>
    </submittedName>
</protein>
<dbReference type="AlphaFoldDB" id="T0KNF1"/>
<keyword evidence="2" id="KW-1185">Reference proteome</keyword>
<dbReference type="STRING" id="1172190.M947_10330"/>